<feature type="chain" id="PRO_5045443502" evidence="4">
    <location>
        <begin position="28"/>
        <end position="322"/>
    </location>
</feature>
<protein>
    <submittedName>
        <fullName evidence="6">NitT/TauT family transport system substrate-binding protein</fullName>
    </submittedName>
</protein>
<dbReference type="PANTHER" id="PTHR30024:SF47">
    <property type="entry name" value="TAURINE-BINDING PERIPLASMIC PROTEIN"/>
    <property type="match status" value="1"/>
</dbReference>
<evidence type="ECO:0000313" key="7">
    <source>
        <dbReference type="Proteomes" id="UP001296993"/>
    </source>
</evidence>
<keyword evidence="3 4" id="KW-0732">Signal</keyword>
<comment type="caution">
    <text evidence="6">The sequence shown here is derived from an EMBL/GenBank/DDBJ whole genome shotgun (WGS) entry which is preliminary data.</text>
</comment>
<dbReference type="PROSITE" id="PS51318">
    <property type="entry name" value="TAT"/>
    <property type="match status" value="1"/>
</dbReference>
<dbReference type="Proteomes" id="UP001296993">
    <property type="component" value="Unassembled WGS sequence"/>
</dbReference>
<reference evidence="6 7" key="1">
    <citation type="submission" date="2021-03" db="EMBL/GenBank/DDBJ databases">
        <title>Sequencing the genomes of 1000 actinobacteria strains.</title>
        <authorList>
            <person name="Klenk H.-P."/>
        </authorList>
    </citation>
    <scope>NUCLEOTIDE SEQUENCE [LARGE SCALE GENOMIC DNA]</scope>
    <source>
        <strain evidence="6 7">DSM 15797</strain>
    </source>
</reference>
<accession>A0ABS4XK01</accession>
<name>A0ABS4XK01_9MICC</name>
<evidence type="ECO:0000256" key="4">
    <source>
        <dbReference type="SAM" id="SignalP"/>
    </source>
</evidence>
<dbReference type="PANTHER" id="PTHR30024">
    <property type="entry name" value="ALIPHATIC SULFONATES-BINDING PROTEIN-RELATED"/>
    <property type="match status" value="1"/>
</dbReference>
<dbReference type="InterPro" id="IPR015168">
    <property type="entry name" value="SsuA/THI5"/>
</dbReference>
<dbReference type="Pfam" id="PF09084">
    <property type="entry name" value="NMT1"/>
    <property type="match status" value="1"/>
</dbReference>
<evidence type="ECO:0000259" key="5">
    <source>
        <dbReference type="Pfam" id="PF09084"/>
    </source>
</evidence>
<dbReference type="InterPro" id="IPR006311">
    <property type="entry name" value="TAT_signal"/>
</dbReference>
<gene>
    <name evidence="6" type="ORF">JOF47_003525</name>
</gene>
<evidence type="ECO:0000256" key="1">
    <source>
        <dbReference type="ARBA" id="ARBA00004418"/>
    </source>
</evidence>
<dbReference type="RefSeq" id="WP_210000733.1">
    <property type="nucleotide sequence ID" value="NZ_BAAAJY010000001.1"/>
</dbReference>
<dbReference type="SUPFAM" id="SSF53850">
    <property type="entry name" value="Periplasmic binding protein-like II"/>
    <property type="match status" value="1"/>
</dbReference>
<evidence type="ECO:0000256" key="2">
    <source>
        <dbReference type="ARBA" id="ARBA00010742"/>
    </source>
</evidence>
<dbReference type="Gene3D" id="3.40.190.10">
    <property type="entry name" value="Periplasmic binding protein-like II"/>
    <property type="match status" value="2"/>
</dbReference>
<comment type="subcellular location">
    <subcellularLocation>
        <location evidence="1">Periplasm</location>
    </subcellularLocation>
</comment>
<dbReference type="EMBL" id="JAGIOF010000001">
    <property type="protein sequence ID" value="MBP2388014.1"/>
    <property type="molecule type" value="Genomic_DNA"/>
</dbReference>
<evidence type="ECO:0000313" key="6">
    <source>
        <dbReference type="EMBL" id="MBP2388014.1"/>
    </source>
</evidence>
<feature type="signal peptide" evidence="4">
    <location>
        <begin position="1"/>
        <end position="27"/>
    </location>
</feature>
<sequence>MLSSTPTRRALLGAGALALLLTATACAGTNAGAGAAEPGAATVKVGYFPLVHTATAVHASEAGVFSKNGINVELVQTQGGATAIPTLVSGNIDVTYTNYTSVLLAKHKGIPLTIISGNDVGVEDHGIFVKKDSGIESIADLKGKKFAVNNLQNIGTIAITSLLEEAGLQRGDVEIIEMPYPDMQAALDSGNTDAIWQVEPFQASAKTNGFTKIGNLFDGPVADMPVAGWITTEKFAKENPEAIKAFKASIGESAKELQDNRDELVKLVPTFTKVTAEVVKQIEMPKFTSDIDNDQLAKAAELMHKYGIIDKPLDVGTLLPNE</sequence>
<proteinExistence type="inferred from homology"/>
<feature type="domain" description="SsuA/THI5-like" evidence="5">
    <location>
        <begin position="56"/>
        <end position="260"/>
    </location>
</feature>
<evidence type="ECO:0000256" key="3">
    <source>
        <dbReference type="ARBA" id="ARBA00022729"/>
    </source>
</evidence>
<comment type="similarity">
    <text evidence="2">Belongs to the bacterial solute-binding protein SsuA/TauA family.</text>
</comment>
<keyword evidence="7" id="KW-1185">Reference proteome</keyword>
<organism evidence="6 7">
    <name type="scientific">Paeniglutamicibacter kerguelensis</name>
    <dbReference type="NCBI Taxonomy" id="254788"/>
    <lineage>
        <taxon>Bacteria</taxon>
        <taxon>Bacillati</taxon>
        <taxon>Actinomycetota</taxon>
        <taxon>Actinomycetes</taxon>
        <taxon>Micrococcales</taxon>
        <taxon>Micrococcaceae</taxon>
        <taxon>Paeniglutamicibacter</taxon>
    </lineage>
</organism>